<dbReference type="GO" id="GO:0016491">
    <property type="term" value="F:oxidoreductase activity"/>
    <property type="evidence" value="ECO:0007669"/>
    <property type="project" value="UniProtKB-KW"/>
</dbReference>
<sequence length="345" mass="37058">MAPFELSNATFKSTSTPGIVAVFAGATSGIGMGTLKAFIKNANAPKAYIIGRSESAAASLLEDLRLSNASATLNFLPGEISLIKEVDRLCNEIKSKEKRVNFIFLSPGYLSWGGRNESSEGIDIPHSLRYYSRLRFAYNLLPLLKTAPNPRVISILAGGQEKAIDLNDLEVKQGFSMIKAAGSGTTQTTLAFEELAKLNPQISFIHKYPGFVDTGVVGRLMSSTKGIYAIPATFFRWIALPVLNIFAASVDEAGERGLFLATSGRYPSARPREGGNSGVELPAGVEIARSSVIGENGGSNGVYRLRADDESVPDGDILSGYRKDNGGKVVWESTVGVWERALERV</sequence>
<reference evidence="2 3" key="1">
    <citation type="submission" date="2018-06" db="EMBL/GenBank/DDBJ databases">
        <title>Genome Sequence of the Brown Rot Fungal Pathogen Monilinia fructigena.</title>
        <authorList>
            <person name="Landi L."/>
            <person name="De Miccolis Angelini R.M."/>
            <person name="Pollastro S."/>
            <person name="Abate D."/>
            <person name="Faretra F."/>
            <person name="Romanazzi G."/>
        </authorList>
    </citation>
    <scope>NUCLEOTIDE SEQUENCE [LARGE SCALE GENOMIC DNA]</scope>
    <source>
        <strain evidence="2 3">Mfrg269</strain>
    </source>
</reference>
<dbReference type="EMBL" id="QKRW01000025">
    <property type="protein sequence ID" value="RAL62318.1"/>
    <property type="molecule type" value="Genomic_DNA"/>
</dbReference>
<dbReference type="InterPro" id="IPR052228">
    <property type="entry name" value="Sec_Metab_Biosynth_Oxidored"/>
</dbReference>
<organism evidence="2 3">
    <name type="scientific">Monilinia fructigena</name>
    <dbReference type="NCBI Taxonomy" id="38457"/>
    <lineage>
        <taxon>Eukaryota</taxon>
        <taxon>Fungi</taxon>
        <taxon>Dikarya</taxon>
        <taxon>Ascomycota</taxon>
        <taxon>Pezizomycotina</taxon>
        <taxon>Leotiomycetes</taxon>
        <taxon>Helotiales</taxon>
        <taxon>Sclerotiniaceae</taxon>
        <taxon>Monilinia</taxon>
    </lineage>
</organism>
<dbReference type="Proteomes" id="UP000249056">
    <property type="component" value="Unassembled WGS sequence"/>
</dbReference>
<dbReference type="InterPro" id="IPR036291">
    <property type="entry name" value="NAD(P)-bd_dom_sf"/>
</dbReference>
<dbReference type="SUPFAM" id="SSF51735">
    <property type="entry name" value="NAD(P)-binding Rossmann-fold domains"/>
    <property type="match status" value="1"/>
</dbReference>
<comment type="caution">
    <text evidence="2">The sequence shown here is derived from an EMBL/GenBank/DDBJ whole genome shotgun (WGS) entry which is preliminary data.</text>
</comment>
<dbReference type="PANTHER" id="PTHR47534:SF3">
    <property type="entry name" value="ALCOHOL DEHYDROGENASE-LIKE C-TERMINAL DOMAIN-CONTAINING PROTEIN"/>
    <property type="match status" value="1"/>
</dbReference>
<evidence type="ECO:0000313" key="2">
    <source>
        <dbReference type="EMBL" id="RAL62318.1"/>
    </source>
</evidence>
<protein>
    <submittedName>
        <fullName evidence="2">Uncharacterized protein</fullName>
    </submittedName>
</protein>
<evidence type="ECO:0000313" key="3">
    <source>
        <dbReference type="Proteomes" id="UP000249056"/>
    </source>
</evidence>
<dbReference type="Gene3D" id="3.40.50.720">
    <property type="entry name" value="NAD(P)-binding Rossmann-like Domain"/>
    <property type="match status" value="1"/>
</dbReference>
<keyword evidence="3" id="KW-1185">Reference proteome</keyword>
<accession>A0A395IRU6</accession>
<name>A0A395IRU6_9HELO</name>
<dbReference type="OrthoDB" id="2898509at2759"/>
<proteinExistence type="predicted"/>
<dbReference type="PANTHER" id="PTHR47534">
    <property type="entry name" value="YALI0E05731P"/>
    <property type="match status" value="1"/>
</dbReference>
<keyword evidence="1" id="KW-0560">Oxidoreductase</keyword>
<evidence type="ECO:0000256" key="1">
    <source>
        <dbReference type="ARBA" id="ARBA00023002"/>
    </source>
</evidence>
<dbReference type="AlphaFoldDB" id="A0A395IRU6"/>
<gene>
    <name evidence="2" type="ORF">DID88_004884</name>
</gene>